<evidence type="ECO:0000256" key="6">
    <source>
        <dbReference type="SAM" id="Phobius"/>
    </source>
</evidence>
<dbReference type="OrthoDB" id="385012at2"/>
<keyword evidence="8" id="KW-1185">Reference proteome</keyword>
<evidence type="ECO:0000256" key="5">
    <source>
        <dbReference type="ARBA" id="ARBA00023136"/>
    </source>
</evidence>
<dbReference type="Pfam" id="PF03788">
    <property type="entry name" value="LrgA"/>
    <property type="match status" value="1"/>
</dbReference>
<dbReference type="EMBL" id="CP027667">
    <property type="protein sequence ID" value="AVO50314.1"/>
    <property type="molecule type" value="Genomic_DNA"/>
</dbReference>
<dbReference type="AlphaFoldDB" id="A0A2R3QF54"/>
<accession>A0A2R3QF54</accession>
<name>A0A2R3QF54_9BURK</name>
<protein>
    <submittedName>
        <fullName evidence="7">CidA/LrgA family protein</fullName>
    </submittedName>
</protein>
<feature type="transmembrane region" description="Helical" evidence="6">
    <location>
        <begin position="25"/>
        <end position="44"/>
    </location>
</feature>
<keyword evidence="2" id="KW-1003">Cell membrane</keyword>
<evidence type="ECO:0000313" key="7">
    <source>
        <dbReference type="EMBL" id="AVO50314.1"/>
    </source>
</evidence>
<gene>
    <name evidence="7" type="ORF">C6568_14495</name>
</gene>
<feature type="transmembrane region" description="Helical" evidence="6">
    <location>
        <begin position="56"/>
        <end position="76"/>
    </location>
</feature>
<comment type="subcellular location">
    <subcellularLocation>
        <location evidence="1">Cell membrane</location>
        <topology evidence="1">Multi-pass membrane protein</topology>
    </subcellularLocation>
</comment>
<dbReference type="PANTHER" id="PTHR33931">
    <property type="entry name" value="HOLIN-LIKE PROTEIN CIDA-RELATED"/>
    <property type="match status" value="1"/>
</dbReference>
<evidence type="ECO:0000256" key="2">
    <source>
        <dbReference type="ARBA" id="ARBA00022475"/>
    </source>
</evidence>
<dbReference type="Proteomes" id="UP000237925">
    <property type="component" value="Chromosome"/>
</dbReference>
<sequence length="128" mass="13702">MLYAFTALVAFQLIGDLLVQWLNLPLPGPLAGMLLLLVALLILGRVPEALERLSTGLLQNMMLLFIPSVAGVMLHFDHIAREWLPFLVSGIVGAGVTFAVTAWTMRRVLHVAPEAPAPAAPAQPGSGR</sequence>
<evidence type="ECO:0000313" key="8">
    <source>
        <dbReference type="Proteomes" id="UP000237925"/>
    </source>
</evidence>
<evidence type="ECO:0000256" key="4">
    <source>
        <dbReference type="ARBA" id="ARBA00022989"/>
    </source>
</evidence>
<dbReference type="KEGG" id="mela:C6568_14495"/>
<dbReference type="GO" id="GO:0005886">
    <property type="term" value="C:plasma membrane"/>
    <property type="evidence" value="ECO:0007669"/>
    <property type="project" value="UniProtKB-SubCell"/>
</dbReference>
<dbReference type="PANTHER" id="PTHR33931:SF2">
    <property type="entry name" value="HOLIN-LIKE PROTEIN CIDA"/>
    <property type="match status" value="1"/>
</dbReference>
<evidence type="ECO:0000256" key="3">
    <source>
        <dbReference type="ARBA" id="ARBA00022692"/>
    </source>
</evidence>
<evidence type="ECO:0000256" key="1">
    <source>
        <dbReference type="ARBA" id="ARBA00004651"/>
    </source>
</evidence>
<reference evidence="7 8" key="1">
    <citation type="submission" date="2018-03" db="EMBL/GenBank/DDBJ databases">
        <title>Genome sequencing of Melaminivora sp.</title>
        <authorList>
            <person name="Kim S.-J."/>
            <person name="Heo J."/>
            <person name="Ahn J.-H."/>
            <person name="Kwon S.-W."/>
        </authorList>
    </citation>
    <scope>NUCLEOTIDE SEQUENCE [LARGE SCALE GENOMIC DNA]</scope>
    <source>
        <strain evidence="7 8">SC2-9</strain>
    </source>
</reference>
<keyword evidence="3 6" id="KW-0812">Transmembrane</keyword>
<proteinExistence type="predicted"/>
<organism evidence="7 8">
    <name type="scientific">Melaminivora suipulveris</name>
    <dbReference type="NCBI Taxonomy" id="2109913"/>
    <lineage>
        <taxon>Bacteria</taxon>
        <taxon>Pseudomonadati</taxon>
        <taxon>Pseudomonadota</taxon>
        <taxon>Betaproteobacteria</taxon>
        <taxon>Burkholderiales</taxon>
        <taxon>Comamonadaceae</taxon>
        <taxon>Melaminivora</taxon>
    </lineage>
</organism>
<dbReference type="RefSeq" id="WP_106684765.1">
    <property type="nucleotide sequence ID" value="NZ_CP027667.1"/>
</dbReference>
<feature type="transmembrane region" description="Helical" evidence="6">
    <location>
        <begin position="82"/>
        <end position="103"/>
    </location>
</feature>
<keyword evidence="5 6" id="KW-0472">Membrane</keyword>
<keyword evidence="4 6" id="KW-1133">Transmembrane helix</keyword>
<dbReference type="InterPro" id="IPR005538">
    <property type="entry name" value="LrgA/CidA"/>
</dbReference>